<protein>
    <submittedName>
        <fullName evidence="1">Uncharacterized protein</fullName>
    </submittedName>
</protein>
<organism evidence="1 2">
    <name type="scientific">Smallanthus sonchifolius</name>
    <dbReference type="NCBI Taxonomy" id="185202"/>
    <lineage>
        <taxon>Eukaryota</taxon>
        <taxon>Viridiplantae</taxon>
        <taxon>Streptophyta</taxon>
        <taxon>Embryophyta</taxon>
        <taxon>Tracheophyta</taxon>
        <taxon>Spermatophyta</taxon>
        <taxon>Magnoliopsida</taxon>
        <taxon>eudicotyledons</taxon>
        <taxon>Gunneridae</taxon>
        <taxon>Pentapetalae</taxon>
        <taxon>asterids</taxon>
        <taxon>campanulids</taxon>
        <taxon>Asterales</taxon>
        <taxon>Asteraceae</taxon>
        <taxon>Asteroideae</taxon>
        <taxon>Heliantheae alliance</taxon>
        <taxon>Millerieae</taxon>
        <taxon>Smallanthus</taxon>
    </lineage>
</organism>
<reference evidence="1 2" key="2">
    <citation type="journal article" date="2022" name="Mol. Ecol. Resour.">
        <title>The genomes of chicory, endive, great burdock and yacon provide insights into Asteraceae paleo-polyploidization history and plant inulin production.</title>
        <authorList>
            <person name="Fan W."/>
            <person name="Wang S."/>
            <person name="Wang H."/>
            <person name="Wang A."/>
            <person name="Jiang F."/>
            <person name="Liu H."/>
            <person name="Zhao H."/>
            <person name="Xu D."/>
            <person name="Zhang Y."/>
        </authorList>
    </citation>
    <scope>NUCLEOTIDE SEQUENCE [LARGE SCALE GENOMIC DNA]</scope>
    <source>
        <strain evidence="2">cv. Yunnan</strain>
        <tissue evidence="1">Leaves</tissue>
    </source>
</reference>
<keyword evidence="2" id="KW-1185">Reference proteome</keyword>
<gene>
    <name evidence="1" type="ORF">L1987_74626</name>
</gene>
<sequence>MAARSSLAGMEVSIIGGDSIKWFNVSDPSTYPPSTDPFAPPTEDASSCCNIGVPPTYFIWEKEKEQQYPTKAQQVEIMKKLPVKSLIQFRSVSKAWQPFNDSSDLSCLPNNHGKSCRKSRDFHIPPQLICVINSPRSDSFRSGNGRSNDGSYECPMVIASDLEMEKVRVKNR</sequence>
<evidence type="ECO:0000313" key="1">
    <source>
        <dbReference type="EMBL" id="KAI3704406.1"/>
    </source>
</evidence>
<name>A0ACB9A339_9ASTR</name>
<dbReference type="EMBL" id="CM042042">
    <property type="protein sequence ID" value="KAI3704406.1"/>
    <property type="molecule type" value="Genomic_DNA"/>
</dbReference>
<reference evidence="2" key="1">
    <citation type="journal article" date="2022" name="Mol. Ecol. Resour.">
        <title>The genomes of chicory, endive, great burdock and yacon provide insights into Asteraceae palaeo-polyploidization history and plant inulin production.</title>
        <authorList>
            <person name="Fan W."/>
            <person name="Wang S."/>
            <person name="Wang H."/>
            <person name="Wang A."/>
            <person name="Jiang F."/>
            <person name="Liu H."/>
            <person name="Zhao H."/>
            <person name="Xu D."/>
            <person name="Zhang Y."/>
        </authorList>
    </citation>
    <scope>NUCLEOTIDE SEQUENCE [LARGE SCALE GENOMIC DNA]</scope>
    <source>
        <strain evidence="2">cv. Yunnan</strain>
    </source>
</reference>
<evidence type="ECO:0000313" key="2">
    <source>
        <dbReference type="Proteomes" id="UP001056120"/>
    </source>
</evidence>
<proteinExistence type="predicted"/>
<dbReference type="Proteomes" id="UP001056120">
    <property type="component" value="Linkage Group LG25"/>
</dbReference>
<comment type="caution">
    <text evidence="1">The sequence shown here is derived from an EMBL/GenBank/DDBJ whole genome shotgun (WGS) entry which is preliminary data.</text>
</comment>
<accession>A0ACB9A339</accession>